<dbReference type="Proteomes" id="UP000614424">
    <property type="component" value="Unassembled WGS sequence"/>
</dbReference>
<accession>A0A8J6TFB1</accession>
<protein>
    <submittedName>
        <fullName evidence="1">Retroviral-like aspartic protease family protein</fullName>
    </submittedName>
</protein>
<dbReference type="GO" id="GO:0006508">
    <property type="term" value="P:proteolysis"/>
    <property type="evidence" value="ECO:0007669"/>
    <property type="project" value="UniProtKB-KW"/>
</dbReference>
<proteinExistence type="predicted"/>
<evidence type="ECO:0000313" key="1">
    <source>
        <dbReference type="EMBL" id="MBC8317182.1"/>
    </source>
</evidence>
<dbReference type="SUPFAM" id="SSF50630">
    <property type="entry name" value="Acid proteases"/>
    <property type="match status" value="1"/>
</dbReference>
<dbReference type="CDD" id="cd05483">
    <property type="entry name" value="retropepsin_like_bacteria"/>
    <property type="match status" value="1"/>
</dbReference>
<dbReference type="InterPro" id="IPR001969">
    <property type="entry name" value="Aspartic_peptidase_AS"/>
</dbReference>
<dbReference type="InterPro" id="IPR034122">
    <property type="entry name" value="Retropepsin-like_bacterial"/>
</dbReference>
<evidence type="ECO:0000313" key="2">
    <source>
        <dbReference type="Proteomes" id="UP000614424"/>
    </source>
</evidence>
<keyword evidence="1" id="KW-0645">Protease</keyword>
<comment type="caution">
    <text evidence="1">The sequence shown here is derived from an EMBL/GenBank/DDBJ whole genome shotgun (WGS) entry which is preliminary data.</text>
</comment>
<dbReference type="NCBIfam" id="TIGR02281">
    <property type="entry name" value="clan_AA_DTGA"/>
    <property type="match status" value="1"/>
</dbReference>
<reference evidence="1 2" key="1">
    <citation type="submission" date="2020-08" db="EMBL/GenBank/DDBJ databases">
        <title>Bridging the membrane lipid divide: bacteria of the FCB group superphylum have the potential to synthesize archaeal ether lipids.</title>
        <authorList>
            <person name="Villanueva L."/>
            <person name="Von Meijenfeldt F.A.B."/>
            <person name="Westbye A.B."/>
            <person name="Yadav S."/>
            <person name="Hopmans E.C."/>
            <person name="Dutilh B.E."/>
            <person name="Sinninghe Damste J.S."/>
        </authorList>
    </citation>
    <scope>NUCLEOTIDE SEQUENCE [LARGE SCALE GENOMIC DNA]</scope>
    <source>
        <strain evidence="1">NIOZ-UU47</strain>
    </source>
</reference>
<dbReference type="InterPro" id="IPR011969">
    <property type="entry name" value="Clan_AA_Asp_peptidase_C"/>
</dbReference>
<organism evidence="1 2">
    <name type="scientific">Candidatus Desulfobia pelagia</name>
    <dbReference type="NCBI Taxonomy" id="2841692"/>
    <lineage>
        <taxon>Bacteria</taxon>
        <taxon>Pseudomonadati</taxon>
        <taxon>Thermodesulfobacteriota</taxon>
        <taxon>Desulfobulbia</taxon>
        <taxon>Desulfobulbales</taxon>
        <taxon>Desulfobulbaceae</taxon>
        <taxon>Candidatus Desulfobia</taxon>
    </lineage>
</organism>
<dbReference type="InterPro" id="IPR021109">
    <property type="entry name" value="Peptidase_aspartic_dom_sf"/>
</dbReference>
<dbReference type="PROSITE" id="PS00141">
    <property type="entry name" value="ASP_PROTEASE"/>
    <property type="match status" value="1"/>
</dbReference>
<gene>
    <name evidence="1" type="ORF">H8E41_04700</name>
</gene>
<name>A0A8J6TFB1_9BACT</name>
<dbReference type="GO" id="GO:0004190">
    <property type="term" value="F:aspartic-type endopeptidase activity"/>
    <property type="evidence" value="ECO:0007669"/>
    <property type="project" value="InterPro"/>
</dbReference>
<sequence>MFFFFQQSSSPESPVLNVSEKGILPEKKLPEDSSVNGKVGEVSGAVQGNNIGSILSVPEATKVLPFFGSDNKQEMAPPKIPLAGEVRMYDQHGNEIASVKSLVLSGGFVALPRRACLGAVDWQFGAYSDRKVRPIRDGIWRAGDEVGLWRIAGNAKESIALTPWDSAMALSWLSLQSGRVIAEVAVRVEMNQGDIVSLAIPEEVASPGVFLQNGNVVGWTFGEWLGGGYLWNRAVPRENELHSDVPMFYAATFAGGREEQFARAILMDEETPAFERLQAFLKGIYLPAKLLREDTPERLYIENIMADIRYLAQLMRYHGEAAKLASFADPGVFSVVADMELLKITVAAVSESSGYEQAVLFVENVREYFPAVPDAAEISVMHLYLYKAWIGHVLDEKDADAGWYVYMKSMDVFPDDPELHLAGVELALLENDWKTAETLLYQRDYPGTLRQRIDMLAARISELKKEEGSVVVRFPAGASRIPVVAHVNGRKDIDFLVDTGATLVTVPVSLLGALGIEIDNDTPRRMVATAGGLKEAWEVNLSSIELGGWIVYDLKAMAMDIPYHSQTGLLGLNFLEKFRMDLNTEKGILLLEPL</sequence>
<dbReference type="Gene3D" id="2.40.70.10">
    <property type="entry name" value="Acid Proteases"/>
    <property type="match status" value="1"/>
</dbReference>
<keyword evidence="1" id="KW-0378">Hydrolase</keyword>
<dbReference type="Pfam" id="PF13975">
    <property type="entry name" value="gag-asp_proteas"/>
    <property type="match status" value="1"/>
</dbReference>
<dbReference type="AlphaFoldDB" id="A0A8J6TFB1"/>
<dbReference type="EMBL" id="JACNJZ010000074">
    <property type="protein sequence ID" value="MBC8317182.1"/>
    <property type="molecule type" value="Genomic_DNA"/>
</dbReference>